<reference evidence="2 3" key="1">
    <citation type="journal article" date="2013" name="Curr. Biol.">
        <title>The Genome of the Foraminiferan Reticulomyxa filosa.</title>
        <authorList>
            <person name="Glockner G."/>
            <person name="Hulsmann N."/>
            <person name="Schleicher M."/>
            <person name="Noegel A.A."/>
            <person name="Eichinger L."/>
            <person name="Gallinger C."/>
            <person name="Pawlowski J."/>
            <person name="Sierra R."/>
            <person name="Euteneuer U."/>
            <person name="Pillet L."/>
            <person name="Moustafa A."/>
            <person name="Platzer M."/>
            <person name="Groth M."/>
            <person name="Szafranski K."/>
            <person name="Schliwa M."/>
        </authorList>
    </citation>
    <scope>NUCLEOTIDE SEQUENCE [LARGE SCALE GENOMIC DNA]</scope>
</reference>
<evidence type="ECO:0000313" key="2">
    <source>
        <dbReference type="EMBL" id="ETO14034.1"/>
    </source>
</evidence>
<dbReference type="EMBL" id="ASPP01020253">
    <property type="protein sequence ID" value="ETO14034.1"/>
    <property type="molecule type" value="Genomic_DNA"/>
</dbReference>
<evidence type="ECO:0000256" key="1">
    <source>
        <dbReference type="SAM" id="Phobius"/>
    </source>
</evidence>
<feature type="transmembrane region" description="Helical" evidence="1">
    <location>
        <begin position="240"/>
        <end position="263"/>
    </location>
</feature>
<sequence>MSQTTKNFLPTRKSAGKKPFSQTRNFCSVIKKDYPIKMSLKRATQKEDNIVDVSQDMKEANRILISVARFRDAGPFQKIDALGDLREDYEKCNPNPIFIGLPKCLINFFLLSKKKLKINLFKKTENISKKLENKEYANILEMDEDFRKIWAQEDKLFGWKDRLKLKDRLTKRHRQAAAIRNYYEILISPMMKLDSDPKQPIKQPTKKDSLKEANTKTNDLSSFIPETLSTQSKVVHFDPFFFFFYITHRHIHITFFFFFFMYITARKCKCKTFISFNEFMHTYM</sequence>
<keyword evidence="1" id="KW-0812">Transmembrane</keyword>
<proteinExistence type="predicted"/>
<evidence type="ECO:0000313" key="3">
    <source>
        <dbReference type="Proteomes" id="UP000023152"/>
    </source>
</evidence>
<name>X6MJK7_RETFI</name>
<dbReference type="Proteomes" id="UP000023152">
    <property type="component" value="Unassembled WGS sequence"/>
</dbReference>
<organism evidence="2 3">
    <name type="scientific">Reticulomyxa filosa</name>
    <dbReference type="NCBI Taxonomy" id="46433"/>
    <lineage>
        <taxon>Eukaryota</taxon>
        <taxon>Sar</taxon>
        <taxon>Rhizaria</taxon>
        <taxon>Retaria</taxon>
        <taxon>Foraminifera</taxon>
        <taxon>Monothalamids</taxon>
        <taxon>Reticulomyxidae</taxon>
        <taxon>Reticulomyxa</taxon>
    </lineage>
</organism>
<accession>X6MJK7</accession>
<gene>
    <name evidence="2" type="ORF">RFI_23337</name>
</gene>
<comment type="caution">
    <text evidence="2">The sequence shown here is derived from an EMBL/GenBank/DDBJ whole genome shotgun (WGS) entry which is preliminary data.</text>
</comment>
<keyword evidence="3" id="KW-1185">Reference proteome</keyword>
<protein>
    <submittedName>
        <fullName evidence="2">Uncharacterized protein</fullName>
    </submittedName>
</protein>
<keyword evidence="1" id="KW-0472">Membrane</keyword>
<dbReference type="AlphaFoldDB" id="X6MJK7"/>
<keyword evidence="1" id="KW-1133">Transmembrane helix</keyword>